<dbReference type="InterPro" id="IPR016181">
    <property type="entry name" value="Acyl_CoA_acyltransferase"/>
</dbReference>
<dbReference type="PANTHER" id="PTHR47237:SF1">
    <property type="entry name" value="SLL0310 PROTEIN"/>
    <property type="match status" value="1"/>
</dbReference>
<feature type="domain" description="N-acetyltransferase" evidence="1">
    <location>
        <begin position="2"/>
        <end position="143"/>
    </location>
</feature>
<dbReference type="PANTHER" id="PTHR47237">
    <property type="entry name" value="SLL0310 PROTEIN"/>
    <property type="match status" value="1"/>
</dbReference>
<dbReference type="Pfam" id="PF00583">
    <property type="entry name" value="Acetyltransf_1"/>
    <property type="match status" value="1"/>
</dbReference>
<dbReference type="Gene3D" id="3.40.630.90">
    <property type="match status" value="1"/>
</dbReference>
<name>A0ABT3BEA5_9RHOB</name>
<accession>A0ABT3BEA5</accession>
<dbReference type="GO" id="GO:0016746">
    <property type="term" value="F:acyltransferase activity"/>
    <property type="evidence" value="ECO:0007669"/>
    <property type="project" value="UniProtKB-KW"/>
</dbReference>
<dbReference type="InterPro" id="IPR041496">
    <property type="entry name" value="YitH/HolE_GNAT"/>
</dbReference>
<evidence type="ECO:0000313" key="3">
    <source>
        <dbReference type="Proteomes" id="UP001208690"/>
    </source>
</evidence>
<dbReference type="RefSeq" id="WP_263844187.1">
    <property type="nucleotide sequence ID" value="NZ_JALIEB010000005.1"/>
</dbReference>
<dbReference type="EC" id="2.3.1.-" evidence="2"/>
<gene>
    <name evidence="2" type="ORF">MUB52_10570</name>
</gene>
<keyword evidence="3" id="KW-1185">Reference proteome</keyword>
<dbReference type="CDD" id="cd04301">
    <property type="entry name" value="NAT_SF"/>
    <property type="match status" value="1"/>
</dbReference>
<keyword evidence="2" id="KW-0808">Transferase</keyword>
<keyword evidence="2" id="KW-0012">Acyltransferase</keyword>
<dbReference type="SUPFAM" id="SSF55729">
    <property type="entry name" value="Acyl-CoA N-acyltransferases (Nat)"/>
    <property type="match status" value="1"/>
</dbReference>
<dbReference type="InterPro" id="IPR000182">
    <property type="entry name" value="GNAT_dom"/>
</dbReference>
<proteinExistence type="predicted"/>
<reference evidence="2 3" key="1">
    <citation type="submission" date="2022-04" db="EMBL/GenBank/DDBJ databases">
        <title>Roseobacter sp. WL0113 is a bacterium isolated from neritic sediment.</title>
        <authorList>
            <person name="Wang L."/>
            <person name="He W."/>
            <person name="Zhang D.-F."/>
        </authorList>
    </citation>
    <scope>NUCLEOTIDE SEQUENCE [LARGE SCALE GENOMIC DNA]</scope>
    <source>
        <strain evidence="2 3">WL0113</strain>
    </source>
</reference>
<dbReference type="Gene3D" id="3.40.630.30">
    <property type="match status" value="1"/>
</dbReference>
<dbReference type="Pfam" id="PF18014">
    <property type="entry name" value="Acetyltransf_18"/>
    <property type="match status" value="1"/>
</dbReference>
<sequence length="270" mass="28954">MMHVRTATRDDLGQVLAWAAQEGWNPGLDDTAAFHVADPQGFFVGVADDRLVAAISIVNHTADFAFLGLYLVHPLYRGRGFGYALWREAIQHAGARTVGLDGVEAQQANYMRSGFTYAGGTTRYTGLVTAGEVQGIRAVRKEEIPDLIRREADASGVLKPAYLSAWFTDTPHRRTLVHPAGFCTVRKCREGAKIGPLLAEHPEAASQLIHGAAAVFDGSVTLDVPETAESLTRLCNDLALVPGFKTARMYRGTAPSGTGGLYAVASLELG</sequence>
<comment type="caution">
    <text evidence="2">The sequence shown here is derived from an EMBL/GenBank/DDBJ whole genome shotgun (WGS) entry which is preliminary data.</text>
</comment>
<organism evidence="2 3">
    <name type="scientific">Roseobacter sinensis</name>
    <dbReference type="NCBI Taxonomy" id="2931391"/>
    <lineage>
        <taxon>Bacteria</taxon>
        <taxon>Pseudomonadati</taxon>
        <taxon>Pseudomonadota</taxon>
        <taxon>Alphaproteobacteria</taxon>
        <taxon>Rhodobacterales</taxon>
        <taxon>Roseobacteraceae</taxon>
        <taxon>Roseobacter</taxon>
    </lineage>
</organism>
<dbReference type="PROSITE" id="PS51186">
    <property type="entry name" value="GNAT"/>
    <property type="match status" value="1"/>
</dbReference>
<dbReference type="InterPro" id="IPR052729">
    <property type="entry name" value="Acyl/Acetyltrans_Enzymes"/>
</dbReference>
<evidence type="ECO:0000313" key="2">
    <source>
        <dbReference type="EMBL" id="MCV3271872.1"/>
    </source>
</evidence>
<dbReference type="EMBL" id="JALIEB010000005">
    <property type="protein sequence ID" value="MCV3271872.1"/>
    <property type="molecule type" value="Genomic_DNA"/>
</dbReference>
<evidence type="ECO:0000259" key="1">
    <source>
        <dbReference type="PROSITE" id="PS51186"/>
    </source>
</evidence>
<dbReference type="Proteomes" id="UP001208690">
    <property type="component" value="Unassembled WGS sequence"/>
</dbReference>
<protein>
    <submittedName>
        <fullName evidence="2">GNAT family N-acetyltransferase</fullName>
        <ecNumber evidence="2">2.3.1.-</ecNumber>
    </submittedName>
</protein>